<dbReference type="Gene3D" id="3.50.50.60">
    <property type="entry name" value="FAD/NAD(P)-binding domain"/>
    <property type="match status" value="1"/>
</dbReference>
<dbReference type="InterPro" id="IPR023166">
    <property type="entry name" value="BaiN-like_dom_sf"/>
</dbReference>
<comment type="cofactor">
    <cofactor evidence="1">
        <name>FAD</name>
        <dbReference type="ChEBI" id="CHEBI:57692"/>
    </cofactor>
</comment>
<organism evidence="6 7">
    <name type="scientific">Paracoccus gahaiensis</name>
    <dbReference type="NCBI Taxonomy" id="1706839"/>
    <lineage>
        <taxon>Bacteria</taxon>
        <taxon>Pseudomonadati</taxon>
        <taxon>Pseudomonadota</taxon>
        <taxon>Alphaproteobacteria</taxon>
        <taxon>Rhodobacterales</taxon>
        <taxon>Paracoccaceae</taxon>
        <taxon>Paracoccus</taxon>
    </lineage>
</organism>
<dbReference type="EMBL" id="SUNI01000005">
    <property type="protein sequence ID" value="TJZ92360.1"/>
    <property type="molecule type" value="Genomic_DNA"/>
</dbReference>
<dbReference type="RefSeq" id="WP_136885696.1">
    <property type="nucleotide sequence ID" value="NZ_SUNI01000005.1"/>
</dbReference>
<gene>
    <name evidence="6" type="ORF">FA743_08740</name>
</gene>
<dbReference type="Pfam" id="PF03486">
    <property type="entry name" value="HI0933_like"/>
    <property type="match status" value="1"/>
</dbReference>
<name>A0A4U0RCW0_9RHOB</name>
<evidence type="ECO:0000256" key="1">
    <source>
        <dbReference type="ARBA" id="ARBA00001974"/>
    </source>
</evidence>
<comment type="caution">
    <text evidence="6">The sequence shown here is derived from an EMBL/GenBank/DDBJ whole genome shotgun (WGS) entry which is preliminary data.</text>
</comment>
<dbReference type="NCBIfam" id="TIGR03862">
    <property type="entry name" value="flavo_PP4765"/>
    <property type="match status" value="1"/>
</dbReference>
<dbReference type="PANTHER" id="PTHR42887:SF1">
    <property type="entry name" value="BLR3961 PROTEIN"/>
    <property type="match status" value="1"/>
</dbReference>
<dbReference type="Pfam" id="PF22780">
    <property type="entry name" value="HI0933_like_1st"/>
    <property type="match status" value="1"/>
</dbReference>
<dbReference type="Gene3D" id="2.40.30.10">
    <property type="entry name" value="Translation factors"/>
    <property type="match status" value="1"/>
</dbReference>
<evidence type="ECO:0000259" key="5">
    <source>
        <dbReference type="Pfam" id="PF22780"/>
    </source>
</evidence>
<dbReference type="InterPro" id="IPR057661">
    <property type="entry name" value="RsdA/BaiN/AoA(So)_Rossmann"/>
</dbReference>
<keyword evidence="7" id="KW-1185">Reference proteome</keyword>
<evidence type="ECO:0000259" key="4">
    <source>
        <dbReference type="Pfam" id="PF03486"/>
    </source>
</evidence>
<evidence type="ECO:0000313" key="6">
    <source>
        <dbReference type="EMBL" id="TJZ92360.1"/>
    </source>
</evidence>
<dbReference type="InterPro" id="IPR055178">
    <property type="entry name" value="RsdA/BaiN/AoA(So)-like_dom"/>
</dbReference>
<dbReference type="Gene3D" id="1.10.8.260">
    <property type="entry name" value="HI0933 insert domain-like"/>
    <property type="match status" value="1"/>
</dbReference>
<dbReference type="Proteomes" id="UP000309747">
    <property type="component" value="Unassembled WGS sequence"/>
</dbReference>
<dbReference type="OrthoDB" id="5288829at2"/>
<dbReference type="SUPFAM" id="SSF51905">
    <property type="entry name" value="FAD/NAD(P)-binding domain"/>
    <property type="match status" value="1"/>
</dbReference>
<dbReference type="AlphaFoldDB" id="A0A4U0RCW0"/>
<keyword evidence="3" id="KW-0274">FAD</keyword>
<dbReference type="PANTHER" id="PTHR42887">
    <property type="entry name" value="OS12G0638800 PROTEIN"/>
    <property type="match status" value="1"/>
</dbReference>
<evidence type="ECO:0000313" key="7">
    <source>
        <dbReference type="Proteomes" id="UP000309747"/>
    </source>
</evidence>
<dbReference type="InterPro" id="IPR022460">
    <property type="entry name" value="Flavoprotein_PP4765"/>
</dbReference>
<sequence>MDALVIGAGPAGLMAAEALMAPGRRVVVAEAMPTPARKFLMAGKSGLNLTKAEPLPEFARGIAGGTGGCLPPDPRGYLWTAAGEFGPEAVRDWAEGLGIALFTGSTGRVFPVGMKASPLLRAWLARLRAGGVELRSCWRWVGMEGGWAFETPDGPRRVRPRVTVLALGGASWPRLGSDGAWVPMLAGAGVAVAPFRPANMGFRVEWSPPMARVFGAAVKGVAIRAGRSLSRGEWVVTAQGIEGGGVYAVAAEMRDGAEAVVDLAPDLDPDALSMRFAQLRGRLSLGNWLRRALSDPVKVALLLEWGRPLPSDPAGWAARAKALPLRHAGPMGLARAISSAGGIETGALTADLELRARPGVFAAGEMLDWEAPTGGYLLTTCLATGRRAGEAAARRLADQDAVTAL</sequence>
<proteinExistence type="predicted"/>
<feature type="domain" description="RsdA/BaiN/AoA(So)-like Rossmann fold-like" evidence="4">
    <location>
        <begin position="2"/>
        <end position="390"/>
    </location>
</feature>
<keyword evidence="2" id="KW-0285">Flavoprotein</keyword>
<dbReference type="NCBIfam" id="TIGR00275">
    <property type="entry name" value="aminoacetone oxidase family FAD-binding enzyme"/>
    <property type="match status" value="1"/>
</dbReference>
<dbReference type="InterPro" id="IPR004792">
    <property type="entry name" value="BaiN-like"/>
</dbReference>
<reference evidence="6 7" key="1">
    <citation type="submission" date="2019-04" db="EMBL/GenBank/DDBJ databases">
        <authorList>
            <person name="Li J."/>
        </authorList>
    </citation>
    <scope>NUCLEOTIDE SEQUENCE [LARGE SCALE GENOMIC DNA]</scope>
    <source>
        <strain evidence="6 7">KCTC 42687</strain>
    </source>
</reference>
<feature type="domain" description="RsdA/BaiN/AoA(So)-like insert" evidence="5">
    <location>
        <begin position="196"/>
        <end position="293"/>
    </location>
</feature>
<evidence type="ECO:0000256" key="2">
    <source>
        <dbReference type="ARBA" id="ARBA00022630"/>
    </source>
</evidence>
<dbReference type="InterPro" id="IPR036188">
    <property type="entry name" value="FAD/NAD-bd_sf"/>
</dbReference>
<dbReference type="SUPFAM" id="SSF160996">
    <property type="entry name" value="HI0933 insert domain-like"/>
    <property type="match status" value="1"/>
</dbReference>
<accession>A0A4U0RCW0</accession>
<evidence type="ECO:0000256" key="3">
    <source>
        <dbReference type="ARBA" id="ARBA00022827"/>
    </source>
</evidence>
<protein>
    <submittedName>
        <fullName evidence="6">TIGR03862 family flavoprotein</fullName>
    </submittedName>
</protein>